<accession>A0A921ZG10</accession>
<feature type="domain" description="DUF1907" evidence="7">
    <location>
        <begin position="27"/>
        <end position="312"/>
    </location>
</feature>
<comment type="subunit">
    <text evidence="2">Monomer.</text>
</comment>
<dbReference type="GO" id="GO:0008270">
    <property type="term" value="F:zinc ion binding"/>
    <property type="evidence" value="ECO:0007669"/>
    <property type="project" value="TreeGrafter"/>
</dbReference>
<evidence type="ECO:0000259" key="7">
    <source>
        <dbReference type="SMART" id="SM01168"/>
    </source>
</evidence>
<dbReference type="Proteomes" id="UP000791440">
    <property type="component" value="Unassembled WGS sequence"/>
</dbReference>
<proteinExistence type="predicted"/>
<keyword evidence="5" id="KW-0862">Zinc</keyword>
<evidence type="ECO:0000313" key="9">
    <source>
        <dbReference type="Proteomes" id="UP000791440"/>
    </source>
</evidence>
<name>A0A921ZG10_MANSE</name>
<dbReference type="SUPFAM" id="SSF117856">
    <property type="entry name" value="AF0104/ALDC/Ptd012-like"/>
    <property type="match status" value="1"/>
</dbReference>
<dbReference type="PANTHER" id="PTHR13204:SF1">
    <property type="entry name" value="ESTER HYDROLASE C11ORF54"/>
    <property type="match status" value="1"/>
</dbReference>
<evidence type="ECO:0000256" key="3">
    <source>
        <dbReference type="ARBA" id="ARBA00022723"/>
    </source>
</evidence>
<protein>
    <recommendedName>
        <fullName evidence="7">DUF1907 domain-containing protein</fullName>
    </recommendedName>
</protein>
<organism evidence="8 9">
    <name type="scientific">Manduca sexta</name>
    <name type="common">Tobacco hawkmoth</name>
    <name type="synonym">Tobacco hornworm</name>
    <dbReference type="NCBI Taxonomy" id="7130"/>
    <lineage>
        <taxon>Eukaryota</taxon>
        <taxon>Metazoa</taxon>
        <taxon>Ecdysozoa</taxon>
        <taxon>Arthropoda</taxon>
        <taxon>Hexapoda</taxon>
        <taxon>Insecta</taxon>
        <taxon>Pterygota</taxon>
        <taxon>Neoptera</taxon>
        <taxon>Endopterygota</taxon>
        <taxon>Lepidoptera</taxon>
        <taxon>Glossata</taxon>
        <taxon>Ditrysia</taxon>
        <taxon>Bombycoidea</taxon>
        <taxon>Sphingidae</taxon>
        <taxon>Sphinginae</taxon>
        <taxon>Sphingini</taxon>
        <taxon>Manduca</taxon>
    </lineage>
</organism>
<evidence type="ECO:0000313" key="8">
    <source>
        <dbReference type="EMBL" id="KAG6457272.1"/>
    </source>
</evidence>
<keyword evidence="6" id="KW-0539">Nucleus</keyword>
<reference evidence="8" key="2">
    <citation type="submission" date="2020-12" db="EMBL/GenBank/DDBJ databases">
        <authorList>
            <person name="Kanost M."/>
        </authorList>
    </citation>
    <scope>NUCLEOTIDE SEQUENCE</scope>
</reference>
<keyword evidence="3" id="KW-0479">Metal-binding</keyword>
<evidence type="ECO:0000256" key="1">
    <source>
        <dbReference type="ARBA" id="ARBA00004123"/>
    </source>
</evidence>
<gene>
    <name evidence="8" type="ORF">O3G_MSEX010192</name>
</gene>
<dbReference type="CDD" id="cd17298">
    <property type="entry name" value="DUF1907"/>
    <property type="match status" value="1"/>
</dbReference>
<keyword evidence="4" id="KW-0378">Hydrolase</keyword>
<dbReference type="GO" id="GO:0005634">
    <property type="term" value="C:nucleus"/>
    <property type="evidence" value="ECO:0007669"/>
    <property type="project" value="UniProtKB-SubCell"/>
</dbReference>
<dbReference type="AlphaFoldDB" id="A0A921ZG10"/>
<dbReference type="InterPro" id="IPR015021">
    <property type="entry name" value="C11orf54_DUF1907"/>
</dbReference>
<dbReference type="SMART" id="SM01168">
    <property type="entry name" value="DUF1907"/>
    <property type="match status" value="1"/>
</dbReference>
<keyword evidence="9" id="KW-1185">Reference proteome</keyword>
<sequence>MSSVDYASVPIVEKELYQPPLDEVVQVLSNALRQNFEHVEVSVVECPDLTKPPYYLTASGLSGNPKLVEVGGVPYLLPLVNRDKVYDLKGLVEHLRRGDSAYVAGAGAGPWPYAGVNCEGIVNLMVKNGTVSQGSRIVTVEPRGAAKGSSGYLQRQLPDTETRSALLGNYLVTDGNPGKVIKVEVKGRTGADNYITAIREGLKKYYKDKVVGLGGMFLLKNGSVKFHVMPEFSTKPLCSDSDVDEWLHYFEMSAPITVLGTLVTGDMGLDLRVQHFHGFSAHGDGGHYHYDTSPARAHYEGYFVLGAALVRVDAPTDTHDFGRD</sequence>
<dbReference type="Pfam" id="PF08925">
    <property type="entry name" value="DUF1907"/>
    <property type="match status" value="1"/>
</dbReference>
<reference evidence="8" key="1">
    <citation type="journal article" date="2016" name="Insect Biochem. Mol. Biol.">
        <title>Multifaceted biological insights from a draft genome sequence of the tobacco hornworm moth, Manduca sexta.</title>
        <authorList>
            <person name="Kanost M.R."/>
            <person name="Arrese E.L."/>
            <person name="Cao X."/>
            <person name="Chen Y.R."/>
            <person name="Chellapilla S."/>
            <person name="Goldsmith M.R."/>
            <person name="Grosse-Wilde E."/>
            <person name="Heckel D.G."/>
            <person name="Herndon N."/>
            <person name="Jiang H."/>
            <person name="Papanicolaou A."/>
            <person name="Qu J."/>
            <person name="Soulages J.L."/>
            <person name="Vogel H."/>
            <person name="Walters J."/>
            <person name="Waterhouse R.M."/>
            <person name="Ahn S.J."/>
            <person name="Almeida F.C."/>
            <person name="An C."/>
            <person name="Aqrawi P."/>
            <person name="Bretschneider A."/>
            <person name="Bryant W.B."/>
            <person name="Bucks S."/>
            <person name="Chao H."/>
            <person name="Chevignon G."/>
            <person name="Christen J.M."/>
            <person name="Clarke D.F."/>
            <person name="Dittmer N.T."/>
            <person name="Ferguson L.C.F."/>
            <person name="Garavelou S."/>
            <person name="Gordon K.H.J."/>
            <person name="Gunaratna R.T."/>
            <person name="Han Y."/>
            <person name="Hauser F."/>
            <person name="He Y."/>
            <person name="Heidel-Fischer H."/>
            <person name="Hirsh A."/>
            <person name="Hu Y."/>
            <person name="Jiang H."/>
            <person name="Kalra D."/>
            <person name="Klinner C."/>
            <person name="Konig C."/>
            <person name="Kovar C."/>
            <person name="Kroll A.R."/>
            <person name="Kuwar S.S."/>
            <person name="Lee S.L."/>
            <person name="Lehman R."/>
            <person name="Li K."/>
            <person name="Li Z."/>
            <person name="Liang H."/>
            <person name="Lovelace S."/>
            <person name="Lu Z."/>
            <person name="Mansfield J.H."/>
            <person name="McCulloch K.J."/>
            <person name="Mathew T."/>
            <person name="Morton B."/>
            <person name="Muzny D.M."/>
            <person name="Neunemann D."/>
            <person name="Ongeri F."/>
            <person name="Pauchet Y."/>
            <person name="Pu L.L."/>
            <person name="Pyrousis I."/>
            <person name="Rao X.J."/>
            <person name="Redding A."/>
            <person name="Roesel C."/>
            <person name="Sanchez-Gracia A."/>
            <person name="Schaack S."/>
            <person name="Shukla A."/>
            <person name="Tetreau G."/>
            <person name="Wang Y."/>
            <person name="Xiong G.H."/>
            <person name="Traut W."/>
            <person name="Walsh T.K."/>
            <person name="Worley K.C."/>
            <person name="Wu D."/>
            <person name="Wu W."/>
            <person name="Wu Y.Q."/>
            <person name="Zhang X."/>
            <person name="Zou Z."/>
            <person name="Zucker H."/>
            <person name="Briscoe A.D."/>
            <person name="Burmester T."/>
            <person name="Clem R.J."/>
            <person name="Feyereisen R."/>
            <person name="Grimmelikhuijzen C.J.P."/>
            <person name="Hamodrakas S.J."/>
            <person name="Hansson B.S."/>
            <person name="Huguet E."/>
            <person name="Jermiin L.S."/>
            <person name="Lan Q."/>
            <person name="Lehman H.K."/>
            <person name="Lorenzen M."/>
            <person name="Merzendorfer H."/>
            <person name="Michalopoulos I."/>
            <person name="Morton D.B."/>
            <person name="Muthukrishnan S."/>
            <person name="Oakeshott J.G."/>
            <person name="Palmer W."/>
            <person name="Park Y."/>
            <person name="Passarelli A.L."/>
            <person name="Rozas J."/>
            <person name="Schwartz L.M."/>
            <person name="Smith W."/>
            <person name="Southgate A."/>
            <person name="Vilcinskas A."/>
            <person name="Vogt R."/>
            <person name="Wang P."/>
            <person name="Werren J."/>
            <person name="Yu X.Q."/>
            <person name="Zhou J.J."/>
            <person name="Brown S.J."/>
            <person name="Scherer S.E."/>
            <person name="Richards S."/>
            <person name="Blissard G.W."/>
        </authorList>
    </citation>
    <scope>NUCLEOTIDE SEQUENCE</scope>
</reference>
<dbReference type="EMBL" id="JH668541">
    <property type="protein sequence ID" value="KAG6457272.1"/>
    <property type="molecule type" value="Genomic_DNA"/>
</dbReference>
<comment type="caution">
    <text evidence="8">The sequence shown here is derived from an EMBL/GenBank/DDBJ whole genome shotgun (WGS) entry which is preliminary data.</text>
</comment>
<evidence type="ECO:0000256" key="6">
    <source>
        <dbReference type="ARBA" id="ARBA00023242"/>
    </source>
</evidence>
<comment type="subcellular location">
    <subcellularLocation>
        <location evidence="1">Nucleus</location>
    </subcellularLocation>
</comment>
<dbReference type="OrthoDB" id="5119241at2759"/>
<evidence type="ECO:0000256" key="2">
    <source>
        <dbReference type="ARBA" id="ARBA00011245"/>
    </source>
</evidence>
<dbReference type="EMBL" id="JH668541">
    <property type="protein sequence ID" value="KAG6457271.1"/>
    <property type="molecule type" value="Genomic_DNA"/>
</dbReference>
<dbReference type="PANTHER" id="PTHR13204">
    <property type="entry name" value="PTD012 PROTEIN"/>
    <property type="match status" value="1"/>
</dbReference>
<dbReference type="GO" id="GO:0016788">
    <property type="term" value="F:hydrolase activity, acting on ester bonds"/>
    <property type="evidence" value="ECO:0007669"/>
    <property type="project" value="TreeGrafter"/>
</dbReference>
<evidence type="ECO:0000256" key="4">
    <source>
        <dbReference type="ARBA" id="ARBA00022801"/>
    </source>
</evidence>
<evidence type="ECO:0000256" key="5">
    <source>
        <dbReference type="ARBA" id="ARBA00022833"/>
    </source>
</evidence>